<dbReference type="InterPro" id="IPR056827">
    <property type="entry name" value="CBM87_Agd3"/>
</dbReference>
<dbReference type="Pfam" id="PF25115">
    <property type="entry name" value="Agd3_CE"/>
    <property type="match status" value="1"/>
</dbReference>
<dbReference type="PANTHER" id="PTHR31002:SF34">
    <property type="entry name" value="CELL WALL PROTEIN CWP1-RELATED"/>
    <property type="match status" value="1"/>
</dbReference>
<dbReference type="Pfam" id="PF25117">
    <property type="entry name" value="Agd3_C"/>
    <property type="match status" value="1"/>
</dbReference>
<dbReference type="PANTHER" id="PTHR31002">
    <property type="entry name" value="SERIPAUPERIN"/>
    <property type="match status" value="1"/>
</dbReference>
<dbReference type="Proteomes" id="UP000019373">
    <property type="component" value="Unassembled WGS sequence"/>
</dbReference>
<reference evidence="5" key="1">
    <citation type="journal article" date="2014" name="BMC Genomics">
        <title>Genome characteristics reveal the impact of lichenization on lichen-forming fungus Endocarpon pusillum Hedwig (Verrucariales, Ascomycota).</title>
        <authorList>
            <person name="Wang Y.-Y."/>
            <person name="Liu B."/>
            <person name="Zhang X.-Y."/>
            <person name="Zhou Q.-M."/>
            <person name="Zhang T."/>
            <person name="Li H."/>
            <person name="Yu Y.-F."/>
            <person name="Zhang X.-L."/>
            <person name="Hao X.-Y."/>
            <person name="Wang M."/>
            <person name="Wang L."/>
            <person name="Wei J.-C."/>
        </authorList>
    </citation>
    <scope>NUCLEOTIDE SEQUENCE [LARGE SCALE GENOMIC DNA]</scope>
    <source>
        <strain evidence="5">Z07020 / HMAS-L-300199</strain>
    </source>
</reference>
<evidence type="ECO:0008006" key="6">
    <source>
        <dbReference type="Google" id="ProtNLM"/>
    </source>
</evidence>
<dbReference type="Pfam" id="PF25116">
    <property type="entry name" value="CBM87_Agd3"/>
    <property type="match status" value="1"/>
</dbReference>
<accession>U1HPM2</accession>
<evidence type="ECO:0000259" key="1">
    <source>
        <dbReference type="Pfam" id="PF25115"/>
    </source>
</evidence>
<sequence>MSTTAVVTSSATASPSGAAAPIANGTSSAAAAAAAAVGGNTKAEILVIARDAASARNLASGFNGYGIPYSTLVVPQAGTQLPALNTSGVGNYGGILIHGQVAYDYGGTLGFQSALTADQWNQLYAYQTAYGTRMVHLDVYPGALFGTNAVGACCDNGVEQLMSFTNTAAFAQAGLKTGAGISTQGLYHYGASIADAATTTQIAQFAANSQLTSTTTAAVINNFSGRQQMAFFIGWATEWSPTSNVLQHAYITWMTRGLYAGYRRVNFNTQIDDMFLITDIYKPAGTTFRLRAADLTAHASWVDTINAKMNPGSFYVPEIGHNGNGNIEQAQTANNGERICAPGPIYYDQLPATPLEFKKPLGSGTNLWPATPTAYSYSAQCVNLDPLKTWFSTTANRDKFAHLSHTYTHLSLNNVTYSDATKEIQFNQAWLSAVGLAAGAYFSPRGLIPPAITGLHNGDVLRAWKDSGLTNCVGDNTRPPLRNTQNVMYPYITTFAADGYDGFQVNPRWATRIYYNCDSADCTASEWVDTSSPRPNPGDFQALLAAEKADVTRYLFGLYHDGYMFHQANLRQTDVQPTTINGVTSRLSIFQAWVEVQVQEFVRLVNWPMVTLKHDDMSASFAARLTRDSCGYRLTWLQSASQITGVQLTANGNSCASPIPVTFPNGNRPSSLPAGATTEQRGNDPYTVWARLTGAPVTMNLATPISL</sequence>
<proteinExistence type="predicted"/>
<gene>
    <name evidence="4" type="ORF">EPUS_03288</name>
</gene>
<dbReference type="eggNOG" id="ENOG502QR2R">
    <property type="taxonomic scope" value="Eukaryota"/>
</dbReference>
<dbReference type="AlphaFoldDB" id="U1HPM2"/>
<dbReference type="RefSeq" id="XP_007803303.1">
    <property type="nucleotide sequence ID" value="XM_007805112.1"/>
</dbReference>
<dbReference type="InterPro" id="IPR011330">
    <property type="entry name" value="Glyco_hydro/deAcase_b/a-brl"/>
</dbReference>
<dbReference type="InterPro" id="IPR050788">
    <property type="entry name" value="Yeast_SRP1/TIP1_CWP"/>
</dbReference>
<keyword evidence="5" id="KW-1185">Reference proteome</keyword>
<dbReference type="HOGENOM" id="CLU_010712_1_0_1"/>
<evidence type="ECO:0000313" key="4">
    <source>
        <dbReference type="EMBL" id="ERF71009.1"/>
    </source>
</evidence>
<organism evidence="4 5">
    <name type="scientific">Endocarpon pusillum (strain Z07020 / HMAS-L-300199)</name>
    <name type="common">Lichen-forming fungus</name>
    <dbReference type="NCBI Taxonomy" id="1263415"/>
    <lineage>
        <taxon>Eukaryota</taxon>
        <taxon>Fungi</taxon>
        <taxon>Dikarya</taxon>
        <taxon>Ascomycota</taxon>
        <taxon>Pezizomycotina</taxon>
        <taxon>Eurotiomycetes</taxon>
        <taxon>Chaetothyriomycetidae</taxon>
        <taxon>Verrucariales</taxon>
        <taxon>Verrucariaceae</taxon>
        <taxon>Endocarpon</taxon>
    </lineage>
</organism>
<feature type="domain" description="Agd3 CBM87" evidence="2">
    <location>
        <begin position="42"/>
        <end position="253"/>
    </location>
</feature>
<dbReference type="SUPFAM" id="SSF88713">
    <property type="entry name" value="Glycoside hydrolase/deacetylase"/>
    <property type="match status" value="1"/>
</dbReference>
<evidence type="ECO:0000259" key="2">
    <source>
        <dbReference type="Pfam" id="PF25116"/>
    </source>
</evidence>
<dbReference type="OrthoDB" id="2113314at2759"/>
<feature type="domain" description="Agd3 deacetylase" evidence="1">
    <location>
        <begin position="267"/>
        <end position="634"/>
    </location>
</feature>
<dbReference type="InterPro" id="IPR056825">
    <property type="entry name" value="Agd3_C"/>
</dbReference>
<feature type="domain" description="Agd3 C-terminal" evidence="3">
    <location>
        <begin position="639"/>
        <end position="705"/>
    </location>
</feature>
<dbReference type="GO" id="GO:0005975">
    <property type="term" value="P:carbohydrate metabolic process"/>
    <property type="evidence" value="ECO:0007669"/>
    <property type="project" value="InterPro"/>
</dbReference>
<protein>
    <recommendedName>
        <fullName evidence="6">Extracellular serine-rich protein</fullName>
    </recommendedName>
</protein>
<dbReference type="EMBL" id="KE721267">
    <property type="protein sequence ID" value="ERF71009.1"/>
    <property type="molecule type" value="Genomic_DNA"/>
</dbReference>
<evidence type="ECO:0000259" key="3">
    <source>
        <dbReference type="Pfam" id="PF25117"/>
    </source>
</evidence>
<dbReference type="OMA" id="MWPYFTT"/>
<evidence type="ECO:0000313" key="5">
    <source>
        <dbReference type="Proteomes" id="UP000019373"/>
    </source>
</evidence>
<dbReference type="GeneID" id="19238334"/>
<name>U1HPM2_ENDPU</name>
<dbReference type="InterPro" id="IPR056826">
    <property type="entry name" value="Agd3_CE"/>
</dbReference>